<organism evidence="1 2">
    <name type="scientific">Eretmocerus hayati</name>
    <dbReference type="NCBI Taxonomy" id="131215"/>
    <lineage>
        <taxon>Eukaryota</taxon>
        <taxon>Metazoa</taxon>
        <taxon>Ecdysozoa</taxon>
        <taxon>Arthropoda</taxon>
        <taxon>Hexapoda</taxon>
        <taxon>Insecta</taxon>
        <taxon>Pterygota</taxon>
        <taxon>Neoptera</taxon>
        <taxon>Endopterygota</taxon>
        <taxon>Hymenoptera</taxon>
        <taxon>Apocrita</taxon>
        <taxon>Proctotrupomorpha</taxon>
        <taxon>Chalcidoidea</taxon>
        <taxon>Aphelinidae</taxon>
        <taxon>Aphelininae</taxon>
        <taxon>Eretmocerus</taxon>
    </lineage>
</organism>
<evidence type="ECO:0000313" key="1">
    <source>
        <dbReference type="EMBL" id="KAJ8676981.1"/>
    </source>
</evidence>
<protein>
    <submittedName>
        <fullName evidence="1">Uncharacterized protein</fullName>
    </submittedName>
</protein>
<accession>A0ACC2P1P1</accession>
<reference evidence="1" key="1">
    <citation type="submission" date="2023-04" db="EMBL/GenBank/DDBJ databases">
        <title>A chromosome-level genome assembly of the parasitoid wasp Eretmocerus hayati.</title>
        <authorList>
            <person name="Zhong Y."/>
            <person name="Liu S."/>
            <person name="Liu Y."/>
        </authorList>
    </citation>
    <scope>NUCLEOTIDE SEQUENCE</scope>
    <source>
        <strain evidence="1">ZJU_SS_LIU_2023</strain>
    </source>
</reference>
<name>A0ACC2P1P1_9HYME</name>
<evidence type="ECO:0000313" key="2">
    <source>
        <dbReference type="Proteomes" id="UP001239111"/>
    </source>
</evidence>
<keyword evidence="2" id="KW-1185">Reference proteome</keyword>
<proteinExistence type="predicted"/>
<dbReference type="EMBL" id="CM056742">
    <property type="protein sequence ID" value="KAJ8676981.1"/>
    <property type="molecule type" value="Genomic_DNA"/>
</dbReference>
<comment type="caution">
    <text evidence="1">The sequence shown here is derived from an EMBL/GenBank/DDBJ whole genome shotgun (WGS) entry which is preliminary data.</text>
</comment>
<dbReference type="Proteomes" id="UP001239111">
    <property type="component" value="Chromosome 2"/>
</dbReference>
<sequence length="163" mass="18648">MHTGDENQIYSRVSKSFRTILKVALQDGTVGGGDKHSLLEDFTEFYHKIDTEAPNLSEEDKISRSLEQVFSKITRKLPAHEKQLVGAIAGMLDVSVKAMNEEMETKFLENKLFHESVTKDIEKIQSDLTIHTNYVNIKLESQESEQSVFHSEIDELRKTFTDN</sequence>
<gene>
    <name evidence="1" type="ORF">QAD02_012768</name>
</gene>